<proteinExistence type="predicted"/>
<dbReference type="FunFam" id="1.10.510.10:FF:000084">
    <property type="entry name" value="Wall-associated receptor kinase 2"/>
    <property type="match status" value="1"/>
</dbReference>
<reference evidence="11" key="1">
    <citation type="journal article" date="2023" name="Nat. Commun.">
        <title>Diploid and tetraploid genomes of Acorus and the evolution of monocots.</title>
        <authorList>
            <person name="Ma L."/>
            <person name="Liu K.W."/>
            <person name="Li Z."/>
            <person name="Hsiao Y.Y."/>
            <person name="Qi Y."/>
            <person name="Fu T."/>
            <person name="Tang G.D."/>
            <person name="Zhang D."/>
            <person name="Sun W.H."/>
            <person name="Liu D.K."/>
            <person name="Li Y."/>
            <person name="Chen G.Z."/>
            <person name="Liu X.D."/>
            <person name="Liao X.Y."/>
            <person name="Jiang Y.T."/>
            <person name="Yu X."/>
            <person name="Hao Y."/>
            <person name="Huang J."/>
            <person name="Zhao X.W."/>
            <person name="Ke S."/>
            <person name="Chen Y.Y."/>
            <person name="Wu W.L."/>
            <person name="Hsu J.L."/>
            <person name="Lin Y.F."/>
            <person name="Huang M.D."/>
            <person name="Li C.Y."/>
            <person name="Huang L."/>
            <person name="Wang Z.W."/>
            <person name="Zhao X."/>
            <person name="Zhong W.Y."/>
            <person name="Peng D.H."/>
            <person name="Ahmad S."/>
            <person name="Lan S."/>
            <person name="Zhang J.S."/>
            <person name="Tsai W.C."/>
            <person name="Van de Peer Y."/>
            <person name="Liu Z.J."/>
        </authorList>
    </citation>
    <scope>NUCLEOTIDE SEQUENCE</scope>
    <source>
        <strain evidence="11">CP</strain>
    </source>
</reference>
<dbReference type="SMART" id="SM00179">
    <property type="entry name" value="EGF_CA"/>
    <property type="match status" value="1"/>
</dbReference>
<dbReference type="InterPro" id="IPR049883">
    <property type="entry name" value="NOTCH1_EGF-like"/>
</dbReference>
<dbReference type="InterPro" id="IPR001245">
    <property type="entry name" value="Ser-Thr/Tyr_kinase_cat_dom"/>
</dbReference>
<evidence type="ECO:0000259" key="9">
    <source>
        <dbReference type="PROSITE" id="PS50011"/>
    </source>
</evidence>
<keyword evidence="11" id="KW-0418">Kinase</keyword>
<feature type="domain" description="Protein kinase" evidence="9">
    <location>
        <begin position="186"/>
        <end position="451"/>
    </location>
</feature>
<keyword evidence="4" id="KW-0547">Nucleotide-binding</keyword>
<gene>
    <name evidence="11" type="primary">WAK5</name>
    <name evidence="11" type="ORF">QJS10_CPB17g02313</name>
</gene>
<comment type="caution">
    <text evidence="7">Lacks conserved residue(s) required for the propagation of feature annotation.</text>
</comment>
<keyword evidence="3" id="KW-0808">Transferase</keyword>
<keyword evidence="2 7" id="KW-0245">EGF-like domain</keyword>
<keyword evidence="8" id="KW-1133">Transmembrane helix</keyword>
<dbReference type="GO" id="GO:0005509">
    <property type="term" value="F:calcium ion binding"/>
    <property type="evidence" value="ECO:0007669"/>
    <property type="project" value="InterPro"/>
</dbReference>
<keyword evidence="1" id="KW-0723">Serine/threonine-protein kinase</keyword>
<keyword evidence="5" id="KW-0067">ATP-binding</keyword>
<organism evidence="11 12">
    <name type="scientific">Acorus calamus</name>
    <name type="common">Sweet flag</name>
    <dbReference type="NCBI Taxonomy" id="4465"/>
    <lineage>
        <taxon>Eukaryota</taxon>
        <taxon>Viridiplantae</taxon>
        <taxon>Streptophyta</taxon>
        <taxon>Embryophyta</taxon>
        <taxon>Tracheophyta</taxon>
        <taxon>Spermatophyta</taxon>
        <taxon>Magnoliopsida</taxon>
        <taxon>Liliopsida</taxon>
        <taxon>Acoraceae</taxon>
        <taxon>Acorus</taxon>
    </lineage>
</organism>
<dbReference type="InterPro" id="IPR000152">
    <property type="entry name" value="EGF-type_Asp/Asn_hydroxyl_site"/>
</dbReference>
<dbReference type="InterPro" id="IPR008271">
    <property type="entry name" value="Ser/Thr_kinase_AS"/>
</dbReference>
<dbReference type="AlphaFoldDB" id="A0AAV9CUC9"/>
<dbReference type="PROSITE" id="PS50026">
    <property type="entry name" value="EGF_3"/>
    <property type="match status" value="1"/>
</dbReference>
<dbReference type="GO" id="GO:0007166">
    <property type="term" value="P:cell surface receptor signaling pathway"/>
    <property type="evidence" value="ECO:0007669"/>
    <property type="project" value="InterPro"/>
</dbReference>
<dbReference type="GO" id="GO:0004674">
    <property type="term" value="F:protein serine/threonine kinase activity"/>
    <property type="evidence" value="ECO:0007669"/>
    <property type="project" value="UniProtKB-KW"/>
</dbReference>
<dbReference type="Gene3D" id="1.10.510.10">
    <property type="entry name" value="Transferase(Phosphotransferase) domain 1"/>
    <property type="match status" value="1"/>
</dbReference>
<name>A0AAV9CUC9_ACOCL</name>
<dbReference type="InterPro" id="IPR000742">
    <property type="entry name" value="EGF"/>
</dbReference>
<dbReference type="PROSITE" id="PS00010">
    <property type="entry name" value="ASX_HYDROXYL"/>
    <property type="match status" value="1"/>
</dbReference>
<dbReference type="SMART" id="SM00181">
    <property type="entry name" value="EGF"/>
    <property type="match status" value="2"/>
</dbReference>
<dbReference type="CDD" id="cd00054">
    <property type="entry name" value="EGF_CA"/>
    <property type="match status" value="1"/>
</dbReference>
<comment type="caution">
    <text evidence="11">The sequence shown here is derived from an EMBL/GenBank/DDBJ whole genome shotgun (WGS) entry which is preliminary data.</text>
</comment>
<sequence length="491" mass="54409">MHEQVPLVVDWVVGMQTCEEAMENTTSFACRSNYSYCYNSSNGPGYRCNCSKGYTGNPYLVDGCQDIDECSDGSNCKGVCTNTQGSYICKCPKGKHSDDPKISECVKKQKQLPLLLVALGTSIPFASLLAGSLLCFGLQRRKIHRLREKLFQQHGGLLLEQEISSHPGIAFKIFTKEDLERATNKFDKDQVLGEGGQGMVYKGVLSDRRVVAVKKSMVVTAMQNHKNVVKLLGCCLEVEIPMLVYEFIPNGTLFQLIHGGRRLTLKSRLRIASETACAIAYLHSEASPPIIHGDVKSLNILLDDNYTAKVSDFGASKLTPMDKDMFATFMQGTWGYLDPECLLTGILTEKSDVYSFGVILVELLTRRKAVSIDRPEKDRNLSNLFVSSMKEDRLMDVLDRDIIDEGRVDLLREVSLLAKRCLSVQGEERPTMKEVAAELEGLAVTEVHPWVVNNPEETENLINKSSDSGTGGSTGFFSLEKRAMLSIEGGR</sequence>
<keyword evidence="11" id="KW-0675">Receptor</keyword>
<dbReference type="GO" id="GO:0005886">
    <property type="term" value="C:plasma membrane"/>
    <property type="evidence" value="ECO:0007669"/>
    <property type="project" value="TreeGrafter"/>
</dbReference>
<dbReference type="PANTHER" id="PTHR27005:SF479">
    <property type="entry name" value="OS06G0706600 PROTEIN"/>
    <property type="match status" value="1"/>
</dbReference>
<evidence type="ECO:0000313" key="12">
    <source>
        <dbReference type="Proteomes" id="UP001180020"/>
    </source>
</evidence>
<dbReference type="InterPro" id="IPR018097">
    <property type="entry name" value="EGF_Ca-bd_CS"/>
</dbReference>
<dbReference type="InterPro" id="IPR000719">
    <property type="entry name" value="Prot_kinase_dom"/>
</dbReference>
<evidence type="ECO:0000259" key="10">
    <source>
        <dbReference type="PROSITE" id="PS50026"/>
    </source>
</evidence>
<dbReference type="Pfam" id="PF07714">
    <property type="entry name" value="PK_Tyr_Ser-Thr"/>
    <property type="match status" value="1"/>
</dbReference>
<reference evidence="11" key="2">
    <citation type="submission" date="2023-06" db="EMBL/GenBank/DDBJ databases">
        <authorList>
            <person name="Ma L."/>
            <person name="Liu K.-W."/>
            <person name="Li Z."/>
            <person name="Hsiao Y.-Y."/>
            <person name="Qi Y."/>
            <person name="Fu T."/>
            <person name="Tang G."/>
            <person name="Zhang D."/>
            <person name="Sun W.-H."/>
            <person name="Liu D.-K."/>
            <person name="Li Y."/>
            <person name="Chen G.-Z."/>
            <person name="Liu X.-D."/>
            <person name="Liao X.-Y."/>
            <person name="Jiang Y.-T."/>
            <person name="Yu X."/>
            <person name="Hao Y."/>
            <person name="Huang J."/>
            <person name="Zhao X.-W."/>
            <person name="Ke S."/>
            <person name="Chen Y.-Y."/>
            <person name="Wu W.-L."/>
            <person name="Hsu J.-L."/>
            <person name="Lin Y.-F."/>
            <person name="Huang M.-D."/>
            <person name="Li C.-Y."/>
            <person name="Huang L."/>
            <person name="Wang Z.-W."/>
            <person name="Zhao X."/>
            <person name="Zhong W.-Y."/>
            <person name="Peng D.-H."/>
            <person name="Ahmad S."/>
            <person name="Lan S."/>
            <person name="Zhang J.-S."/>
            <person name="Tsai W.-C."/>
            <person name="Van De Peer Y."/>
            <person name="Liu Z.-J."/>
        </authorList>
    </citation>
    <scope>NUCLEOTIDE SEQUENCE</scope>
    <source>
        <strain evidence="11">CP</strain>
        <tissue evidence="11">Leaves</tissue>
    </source>
</reference>
<dbReference type="PANTHER" id="PTHR27005">
    <property type="entry name" value="WALL-ASSOCIATED RECEPTOR KINASE-LIKE 21"/>
    <property type="match status" value="1"/>
</dbReference>
<dbReference type="PROSITE" id="PS01187">
    <property type="entry name" value="EGF_CA"/>
    <property type="match status" value="1"/>
</dbReference>
<keyword evidence="6 7" id="KW-1015">Disulfide bond</keyword>
<evidence type="ECO:0000313" key="11">
    <source>
        <dbReference type="EMBL" id="KAK1292406.1"/>
    </source>
</evidence>
<accession>A0AAV9CUC9</accession>
<protein>
    <submittedName>
        <fullName evidence="11">Wall-associated receptor kinase 5</fullName>
    </submittedName>
</protein>
<evidence type="ECO:0000256" key="2">
    <source>
        <dbReference type="ARBA" id="ARBA00022536"/>
    </source>
</evidence>
<evidence type="ECO:0000256" key="6">
    <source>
        <dbReference type="ARBA" id="ARBA00023157"/>
    </source>
</evidence>
<evidence type="ECO:0000256" key="3">
    <source>
        <dbReference type="ARBA" id="ARBA00022679"/>
    </source>
</evidence>
<dbReference type="Gene3D" id="2.10.25.10">
    <property type="entry name" value="Laminin"/>
    <property type="match status" value="1"/>
</dbReference>
<keyword evidence="12" id="KW-1185">Reference proteome</keyword>
<evidence type="ECO:0000256" key="4">
    <source>
        <dbReference type="ARBA" id="ARBA00022741"/>
    </source>
</evidence>
<dbReference type="InterPro" id="IPR011009">
    <property type="entry name" value="Kinase-like_dom_sf"/>
</dbReference>
<keyword evidence="8" id="KW-0472">Membrane</keyword>
<dbReference type="InterPro" id="IPR045274">
    <property type="entry name" value="WAK-like"/>
</dbReference>
<evidence type="ECO:0000256" key="5">
    <source>
        <dbReference type="ARBA" id="ARBA00022840"/>
    </source>
</evidence>
<dbReference type="FunFam" id="2.10.25.10:FF:000628">
    <property type="entry name" value="Wall-associated receptor kinase 2"/>
    <property type="match status" value="1"/>
</dbReference>
<dbReference type="Pfam" id="PF07645">
    <property type="entry name" value="EGF_CA"/>
    <property type="match status" value="1"/>
</dbReference>
<dbReference type="SUPFAM" id="SSF57196">
    <property type="entry name" value="EGF/Laminin"/>
    <property type="match status" value="1"/>
</dbReference>
<dbReference type="SMART" id="SM00220">
    <property type="entry name" value="S_TKc"/>
    <property type="match status" value="1"/>
</dbReference>
<dbReference type="Gene3D" id="3.30.200.20">
    <property type="entry name" value="Phosphorylase Kinase, domain 1"/>
    <property type="match status" value="1"/>
</dbReference>
<keyword evidence="8" id="KW-0812">Transmembrane</keyword>
<dbReference type="EMBL" id="JAUJYO010000017">
    <property type="protein sequence ID" value="KAK1292406.1"/>
    <property type="molecule type" value="Genomic_DNA"/>
</dbReference>
<dbReference type="GO" id="GO:0005524">
    <property type="term" value="F:ATP binding"/>
    <property type="evidence" value="ECO:0007669"/>
    <property type="project" value="UniProtKB-KW"/>
</dbReference>
<dbReference type="Proteomes" id="UP001180020">
    <property type="component" value="Unassembled WGS sequence"/>
</dbReference>
<dbReference type="PROSITE" id="PS50011">
    <property type="entry name" value="PROTEIN_KINASE_DOM"/>
    <property type="match status" value="1"/>
</dbReference>
<dbReference type="PROSITE" id="PS00108">
    <property type="entry name" value="PROTEIN_KINASE_ST"/>
    <property type="match status" value="1"/>
</dbReference>
<feature type="domain" description="EGF-like" evidence="10">
    <location>
        <begin position="66"/>
        <end position="101"/>
    </location>
</feature>
<dbReference type="InterPro" id="IPR001881">
    <property type="entry name" value="EGF-like_Ca-bd_dom"/>
</dbReference>
<feature type="transmembrane region" description="Helical" evidence="8">
    <location>
        <begin position="112"/>
        <end position="138"/>
    </location>
</feature>
<dbReference type="SUPFAM" id="SSF56112">
    <property type="entry name" value="Protein kinase-like (PK-like)"/>
    <property type="match status" value="1"/>
</dbReference>
<evidence type="ECO:0000256" key="1">
    <source>
        <dbReference type="ARBA" id="ARBA00022527"/>
    </source>
</evidence>
<evidence type="ECO:0000256" key="7">
    <source>
        <dbReference type="PROSITE-ProRule" id="PRU00076"/>
    </source>
</evidence>
<feature type="disulfide bond" evidence="7">
    <location>
        <begin position="70"/>
        <end position="80"/>
    </location>
</feature>
<evidence type="ECO:0000256" key="8">
    <source>
        <dbReference type="SAM" id="Phobius"/>
    </source>
</evidence>